<keyword evidence="11" id="KW-0274">FAD</keyword>
<keyword evidence="5" id="KW-0813">Transport</keyword>
<keyword evidence="16" id="KW-0406">Ion transport</keyword>
<dbReference type="InterPro" id="IPR013130">
    <property type="entry name" value="Fe3_Rdtase_TM_dom"/>
</dbReference>
<reference evidence="25" key="2">
    <citation type="submission" date="2025-08" db="UniProtKB">
        <authorList>
            <consortium name="RefSeq"/>
        </authorList>
    </citation>
    <scope>IDENTIFICATION</scope>
    <source>
        <strain evidence="25">S238N-H82</strain>
        <tissue evidence="25">Testes</tissue>
    </source>
</reference>
<keyword evidence="15" id="KW-0186">Copper</keyword>
<keyword evidence="24" id="KW-1185">Reference proteome</keyword>
<evidence type="ECO:0000313" key="24">
    <source>
        <dbReference type="Proteomes" id="UP000001554"/>
    </source>
</evidence>
<dbReference type="PANTHER" id="PTHR14239">
    <property type="entry name" value="DUDULIN-RELATED"/>
    <property type="match status" value="1"/>
</dbReference>
<keyword evidence="10" id="KW-0967">Endosome</keyword>
<dbReference type="KEGG" id="bfo:118416556"/>
<proteinExistence type="inferred from homology"/>
<evidence type="ECO:0000256" key="15">
    <source>
        <dbReference type="ARBA" id="ARBA00023008"/>
    </source>
</evidence>
<dbReference type="Proteomes" id="UP000001554">
    <property type="component" value="Chromosome 5"/>
</dbReference>
<dbReference type="GeneID" id="118416556"/>
<evidence type="ECO:0000256" key="3">
    <source>
        <dbReference type="ARBA" id="ARBA00004337"/>
    </source>
</evidence>
<reference evidence="24" key="1">
    <citation type="journal article" date="2020" name="Nat. Ecol. Evol.">
        <title>Deeply conserved synteny resolves early events in vertebrate evolution.</title>
        <authorList>
            <person name="Simakov O."/>
            <person name="Marletaz F."/>
            <person name="Yue J.X."/>
            <person name="O'Connell B."/>
            <person name="Jenkins J."/>
            <person name="Brandt A."/>
            <person name="Calef R."/>
            <person name="Tung C.H."/>
            <person name="Huang T.K."/>
            <person name="Schmutz J."/>
            <person name="Satoh N."/>
            <person name="Yu J.K."/>
            <person name="Putnam N.H."/>
            <person name="Green R.E."/>
            <person name="Rokhsar D.S."/>
        </authorList>
    </citation>
    <scope>NUCLEOTIDE SEQUENCE [LARGE SCALE GENOMIC DNA]</scope>
    <source>
        <strain evidence="24">S238N-H82</strain>
    </source>
</reference>
<evidence type="ECO:0000256" key="21">
    <source>
        <dbReference type="SAM" id="Phobius"/>
    </source>
</evidence>
<feature type="transmembrane region" description="Helical" evidence="21">
    <location>
        <begin position="312"/>
        <end position="329"/>
    </location>
</feature>
<evidence type="ECO:0000256" key="2">
    <source>
        <dbReference type="ARBA" id="ARBA00001974"/>
    </source>
</evidence>
<dbReference type="GO" id="GO:0015677">
    <property type="term" value="P:copper ion import"/>
    <property type="evidence" value="ECO:0000318"/>
    <property type="project" value="GO_Central"/>
</dbReference>
<evidence type="ECO:0000256" key="12">
    <source>
        <dbReference type="ARBA" id="ARBA00022989"/>
    </source>
</evidence>
<dbReference type="GO" id="GO:0008823">
    <property type="term" value="F:cupric reductase (NADH) activity"/>
    <property type="evidence" value="ECO:0000318"/>
    <property type="project" value="GO_Central"/>
</dbReference>
<keyword evidence="6" id="KW-0410">Iron transport</keyword>
<keyword evidence="17 21" id="KW-0472">Membrane</keyword>
<feature type="transmembrane region" description="Helical" evidence="21">
    <location>
        <begin position="364"/>
        <end position="383"/>
    </location>
</feature>
<comment type="subcellular location">
    <subcellularLocation>
        <location evidence="3">Endosome membrane</location>
        <topology evidence="3">Multi-pass membrane protein</topology>
    </subcellularLocation>
</comment>
<dbReference type="OrthoDB" id="550646at2759"/>
<comment type="cofactor">
    <cofactor evidence="2">
        <name>FAD</name>
        <dbReference type="ChEBI" id="CHEBI:57692"/>
    </cofactor>
</comment>
<feature type="transmembrane region" description="Helical" evidence="21">
    <location>
        <begin position="404"/>
        <end position="423"/>
    </location>
</feature>
<dbReference type="InterPro" id="IPR051267">
    <property type="entry name" value="STEAP_metalloreductase"/>
</dbReference>
<dbReference type="FunFam" id="3.40.50.720:FF:000051">
    <property type="entry name" value="STEAP2 metalloreductase"/>
    <property type="match status" value="1"/>
</dbReference>
<comment type="catalytic activity">
    <reaction evidence="19">
        <text>2 Fe(2+) + NADP(+) + H(+) = 2 Fe(3+) + NADPH</text>
        <dbReference type="Rhea" id="RHEA:71767"/>
        <dbReference type="ChEBI" id="CHEBI:15378"/>
        <dbReference type="ChEBI" id="CHEBI:29033"/>
        <dbReference type="ChEBI" id="CHEBI:29034"/>
        <dbReference type="ChEBI" id="CHEBI:57783"/>
        <dbReference type="ChEBI" id="CHEBI:58349"/>
    </reaction>
    <physiologicalReaction direction="right-to-left" evidence="19">
        <dbReference type="Rhea" id="RHEA:71769"/>
    </physiologicalReaction>
</comment>
<comment type="similarity">
    <text evidence="4">Belongs to the STEAP family.</text>
</comment>
<evidence type="ECO:0000256" key="17">
    <source>
        <dbReference type="ARBA" id="ARBA00023136"/>
    </source>
</evidence>
<evidence type="ECO:0000256" key="8">
    <source>
        <dbReference type="ARBA" id="ARBA00022692"/>
    </source>
</evidence>
<sequence>MDAKVEHNGTSLAMESKLEPKLDSPELNGGKKSETPSKVSVAILGSGDYSRSLAGRLVRSGFSVVVGSRDPDRNRRLFPQAAAVTTRRAALSGAGLVFVAIHRENYPALQADRDALAGKILIDVSNNTKLKEGESNAEYLARLLPASTVVKGFNVVSAWSLDSGLFGGSKEVFISSDDDEARRTVMQLAQDMRFVPVDYGNLRAAREIEAMPLRLLPSWHLALKMVLGVLVFYVLWNVYRGVVFYAIKSGDNYAAHIPIHQVNRALGDTAITTLCLVYTPGVLASFAQLYNGTKYKRFPNWLDKWMRARKQLGLLCLFIASIHGCLSVLEWSPAYGYDRLFEKTVVNANGDVVVGMMRWSGETFLLFGTLALFLMAVLGVTSIPSVTNTMNWREFNFVQSKLGWVIFLFAVTHCAVYMAEAFIESYLFTSYTCPAFYIDLTLCAVLLLMKIVTLLPCVSSRVDRIRRGWERNGPGGKTAQTNAAYGHEDPEMTSYL</sequence>
<feature type="domain" description="Ferric oxidoreductase" evidence="22">
    <location>
        <begin position="268"/>
        <end position="398"/>
    </location>
</feature>
<evidence type="ECO:0000256" key="4">
    <source>
        <dbReference type="ARBA" id="ARBA00007729"/>
    </source>
</evidence>
<evidence type="ECO:0000256" key="14">
    <source>
        <dbReference type="ARBA" id="ARBA00023004"/>
    </source>
</evidence>
<evidence type="ECO:0000259" key="22">
    <source>
        <dbReference type="Pfam" id="PF01794"/>
    </source>
</evidence>
<evidence type="ECO:0000256" key="18">
    <source>
        <dbReference type="ARBA" id="ARBA00048958"/>
    </source>
</evidence>
<evidence type="ECO:0000256" key="7">
    <source>
        <dbReference type="ARBA" id="ARBA00022630"/>
    </source>
</evidence>
<evidence type="ECO:0000256" key="13">
    <source>
        <dbReference type="ARBA" id="ARBA00023002"/>
    </source>
</evidence>
<evidence type="ECO:0000256" key="11">
    <source>
        <dbReference type="ARBA" id="ARBA00022827"/>
    </source>
</evidence>
<keyword evidence="13" id="KW-0560">Oxidoreductase</keyword>
<organism evidence="24 25">
    <name type="scientific">Branchiostoma floridae</name>
    <name type="common">Florida lancelet</name>
    <name type="synonym">Amphioxus</name>
    <dbReference type="NCBI Taxonomy" id="7739"/>
    <lineage>
        <taxon>Eukaryota</taxon>
        <taxon>Metazoa</taxon>
        <taxon>Chordata</taxon>
        <taxon>Cephalochordata</taxon>
        <taxon>Leptocardii</taxon>
        <taxon>Amphioxiformes</taxon>
        <taxon>Branchiostomatidae</taxon>
        <taxon>Branchiostoma</taxon>
    </lineage>
</organism>
<dbReference type="GO" id="GO:0005886">
    <property type="term" value="C:plasma membrane"/>
    <property type="evidence" value="ECO:0000318"/>
    <property type="project" value="GO_Central"/>
</dbReference>
<feature type="transmembrane region" description="Helical" evidence="21">
    <location>
        <begin position="270"/>
        <end position="291"/>
    </location>
</feature>
<dbReference type="GO" id="GO:0046872">
    <property type="term" value="F:metal ion binding"/>
    <property type="evidence" value="ECO:0007669"/>
    <property type="project" value="UniProtKB-KW"/>
</dbReference>
<dbReference type="Pfam" id="PF01794">
    <property type="entry name" value="Ferric_reduct"/>
    <property type="match status" value="1"/>
</dbReference>
<feature type="transmembrane region" description="Helical" evidence="21">
    <location>
        <begin position="221"/>
        <end position="239"/>
    </location>
</feature>
<dbReference type="InterPro" id="IPR036291">
    <property type="entry name" value="NAD(P)-bd_dom_sf"/>
</dbReference>
<feature type="domain" description="Pyrroline-5-carboxylate reductase catalytic N-terminal" evidence="23">
    <location>
        <begin position="41"/>
        <end position="127"/>
    </location>
</feature>
<keyword evidence="9" id="KW-0479">Metal-binding</keyword>
<evidence type="ECO:0000259" key="23">
    <source>
        <dbReference type="Pfam" id="PF03807"/>
    </source>
</evidence>
<comment type="catalytic activity">
    <reaction evidence="18">
        <text>2 Cu(+) + NADP(+) + H(+) = 2 Cu(2+) + NADPH</text>
        <dbReference type="Rhea" id="RHEA:71771"/>
        <dbReference type="ChEBI" id="CHEBI:15378"/>
        <dbReference type="ChEBI" id="CHEBI:29036"/>
        <dbReference type="ChEBI" id="CHEBI:49552"/>
        <dbReference type="ChEBI" id="CHEBI:57783"/>
        <dbReference type="ChEBI" id="CHEBI:58349"/>
    </reaction>
    <physiologicalReaction direction="right-to-left" evidence="18">
        <dbReference type="Rhea" id="RHEA:71773"/>
    </physiologicalReaction>
</comment>
<dbReference type="GO" id="GO:0006826">
    <property type="term" value="P:iron ion transport"/>
    <property type="evidence" value="ECO:0007669"/>
    <property type="project" value="UniProtKB-KW"/>
</dbReference>
<keyword evidence="14" id="KW-0408">Iron</keyword>
<keyword evidence="12 21" id="KW-1133">Transmembrane helix</keyword>
<dbReference type="AlphaFoldDB" id="A0A9J7L7H3"/>
<evidence type="ECO:0000256" key="20">
    <source>
        <dbReference type="SAM" id="MobiDB-lite"/>
    </source>
</evidence>
<evidence type="ECO:0000256" key="5">
    <source>
        <dbReference type="ARBA" id="ARBA00022448"/>
    </source>
</evidence>
<dbReference type="SUPFAM" id="SSF51735">
    <property type="entry name" value="NAD(P)-binding Rossmann-fold domains"/>
    <property type="match status" value="1"/>
</dbReference>
<keyword evidence="7" id="KW-0285">Flavoprotein</keyword>
<dbReference type="GO" id="GO:0005768">
    <property type="term" value="C:endosome"/>
    <property type="evidence" value="ECO:0000318"/>
    <property type="project" value="GO_Central"/>
</dbReference>
<gene>
    <name evidence="25" type="primary">LOC118416556</name>
</gene>
<dbReference type="Pfam" id="PF03807">
    <property type="entry name" value="F420_oxidored"/>
    <property type="match status" value="1"/>
</dbReference>
<feature type="region of interest" description="Disordered" evidence="20">
    <location>
        <begin position="1"/>
        <end position="36"/>
    </location>
</feature>
<dbReference type="GO" id="GO:0052851">
    <property type="term" value="F:ferric-chelate reductase (NADPH) activity"/>
    <property type="evidence" value="ECO:0000318"/>
    <property type="project" value="GO_Central"/>
</dbReference>
<dbReference type="GO" id="GO:0010008">
    <property type="term" value="C:endosome membrane"/>
    <property type="evidence" value="ECO:0007669"/>
    <property type="project" value="UniProtKB-SubCell"/>
</dbReference>
<accession>A0A9J7L7H3</accession>
<evidence type="ECO:0000313" key="25">
    <source>
        <dbReference type="RefSeq" id="XP_035677587.1"/>
    </source>
</evidence>
<dbReference type="InterPro" id="IPR028939">
    <property type="entry name" value="P5C_Rdtase_cat_N"/>
</dbReference>
<evidence type="ECO:0000256" key="1">
    <source>
        <dbReference type="ARBA" id="ARBA00001970"/>
    </source>
</evidence>
<dbReference type="Gene3D" id="3.40.50.720">
    <property type="entry name" value="NAD(P)-binding Rossmann-like Domain"/>
    <property type="match status" value="1"/>
</dbReference>
<name>A0A9J7L7H3_BRAFL</name>
<dbReference type="PANTHER" id="PTHR14239:SF0">
    <property type="entry name" value="F420-DEPENDENT NADP REDUCTASE"/>
    <property type="match status" value="1"/>
</dbReference>
<comment type="cofactor">
    <cofactor evidence="1">
        <name>heme b</name>
        <dbReference type="ChEBI" id="CHEBI:60344"/>
    </cofactor>
</comment>
<dbReference type="RefSeq" id="XP_035677587.1">
    <property type="nucleotide sequence ID" value="XM_035821694.1"/>
</dbReference>
<keyword evidence="8 21" id="KW-0812">Transmembrane</keyword>
<evidence type="ECO:0000256" key="19">
    <source>
        <dbReference type="ARBA" id="ARBA00049387"/>
    </source>
</evidence>
<evidence type="ECO:0000256" key="6">
    <source>
        <dbReference type="ARBA" id="ARBA00022496"/>
    </source>
</evidence>
<feature type="compositionally biased region" description="Basic and acidic residues" evidence="20">
    <location>
        <begin position="16"/>
        <end position="35"/>
    </location>
</feature>
<evidence type="ECO:0000256" key="10">
    <source>
        <dbReference type="ARBA" id="ARBA00022753"/>
    </source>
</evidence>
<feature type="transmembrane region" description="Helical" evidence="21">
    <location>
        <begin position="435"/>
        <end position="458"/>
    </location>
</feature>
<evidence type="ECO:0000256" key="9">
    <source>
        <dbReference type="ARBA" id="ARBA00022723"/>
    </source>
</evidence>
<evidence type="ECO:0000256" key="16">
    <source>
        <dbReference type="ARBA" id="ARBA00023065"/>
    </source>
</evidence>
<protein>
    <submittedName>
        <fullName evidence="25">Metalloreductase STEAP3-like isoform X1</fullName>
    </submittedName>
</protein>